<evidence type="ECO:0000256" key="1">
    <source>
        <dbReference type="SAM" id="MobiDB-lite"/>
    </source>
</evidence>
<evidence type="ECO:0000313" key="3">
    <source>
        <dbReference type="Proteomes" id="UP000507470"/>
    </source>
</evidence>
<organism evidence="2 3">
    <name type="scientific">Mytilus coruscus</name>
    <name type="common">Sea mussel</name>
    <dbReference type="NCBI Taxonomy" id="42192"/>
    <lineage>
        <taxon>Eukaryota</taxon>
        <taxon>Metazoa</taxon>
        <taxon>Spiralia</taxon>
        <taxon>Lophotrochozoa</taxon>
        <taxon>Mollusca</taxon>
        <taxon>Bivalvia</taxon>
        <taxon>Autobranchia</taxon>
        <taxon>Pteriomorphia</taxon>
        <taxon>Mytilida</taxon>
        <taxon>Mytiloidea</taxon>
        <taxon>Mytilidae</taxon>
        <taxon>Mytilinae</taxon>
        <taxon>Mytilus</taxon>
    </lineage>
</organism>
<feature type="region of interest" description="Disordered" evidence="1">
    <location>
        <begin position="285"/>
        <end position="308"/>
    </location>
</feature>
<gene>
    <name evidence="2" type="ORF">MCOR_14855</name>
</gene>
<dbReference type="Proteomes" id="UP000507470">
    <property type="component" value="Unassembled WGS sequence"/>
</dbReference>
<keyword evidence="3" id="KW-1185">Reference proteome</keyword>
<proteinExistence type="predicted"/>
<name>A0A6J8B6R0_MYTCO</name>
<dbReference type="AlphaFoldDB" id="A0A6J8B6R0"/>
<reference evidence="2 3" key="1">
    <citation type="submission" date="2020-06" db="EMBL/GenBank/DDBJ databases">
        <authorList>
            <person name="Li R."/>
            <person name="Bekaert M."/>
        </authorList>
    </citation>
    <scope>NUCLEOTIDE SEQUENCE [LARGE SCALE GENOMIC DNA]</scope>
    <source>
        <strain evidence="3">wild</strain>
    </source>
</reference>
<feature type="compositionally biased region" description="Basic and acidic residues" evidence="1">
    <location>
        <begin position="245"/>
        <end position="256"/>
    </location>
</feature>
<dbReference type="PANTHER" id="PTHR35666">
    <property type="entry name" value="SIMILAR TO RIKEN CDNA 4921536K21"/>
    <property type="match status" value="1"/>
</dbReference>
<protein>
    <submittedName>
        <fullName evidence="2">Uncharacterized protein</fullName>
    </submittedName>
</protein>
<dbReference type="EMBL" id="CACVKT020002586">
    <property type="protein sequence ID" value="CAC5378704.1"/>
    <property type="molecule type" value="Genomic_DNA"/>
</dbReference>
<feature type="region of interest" description="Disordered" evidence="1">
    <location>
        <begin position="217"/>
        <end position="270"/>
    </location>
</feature>
<dbReference type="OrthoDB" id="6122799at2759"/>
<evidence type="ECO:0000313" key="2">
    <source>
        <dbReference type="EMBL" id="CAC5378704.1"/>
    </source>
</evidence>
<dbReference type="PANTHER" id="PTHR35666:SF1">
    <property type="entry name" value="SIMILAR TO RIKEN CDNA 4921536K21"/>
    <property type="match status" value="1"/>
</dbReference>
<sequence length="351" mass="41062">MTLASFKMSIQHNLPFEISRDLLTYEPGADTKNIKLKQHLCVRHAMPKTNLYGTILHENVSQDRHLERQLTSLSVRQLKNSNSFDLSARTFMKNQERKQAKWRREDEFRLSGLNLPNVQIAEEKRRPSFDVMYHAPEYNFRSQSVRGKENLPKMPFSIRREKTEIVTHRERTFMTRLPEVMVVDQDALKEYNKYRGKLHLKPGAPTKDDRFQKLHSTLSQPLIKDSDDLPNENSKSKSRLSKYSYESHDDQTDKSLDMTGQEADDNKPPWMMTRAQTDMILKRKQRNAEEDTLSIHQPNRSKSNDILESFRTKDVKQLAKSLSKNRAEKDKNGKDSVTFVPGVNVYYSTKK</sequence>
<dbReference type="InterPro" id="IPR038935">
    <property type="entry name" value="C5orf52"/>
</dbReference>
<accession>A0A6J8B6R0</accession>